<dbReference type="EMBL" id="GG698935">
    <property type="protein sequence ID" value="EEU35779.1"/>
    <property type="molecule type" value="Genomic_DNA"/>
</dbReference>
<dbReference type="KEGG" id="nhe:NECHADRAFT_82193"/>
<keyword evidence="2" id="KW-1185">Reference proteome</keyword>
<evidence type="ECO:0000313" key="1">
    <source>
        <dbReference type="EMBL" id="EEU35779.1"/>
    </source>
</evidence>
<dbReference type="OrthoDB" id="5103293at2759"/>
<organism evidence="1 2">
    <name type="scientific">Fusarium vanettenii (strain ATCC MYA-4622 / CBS 123669 / FGSC 9596 / NRRL 45880 / 77-13-4)</name>
    <name type="common">Fusarium solani subsp. pisi</name>
    <dbReference type="NCBI Taxonomy" id="660122"/>
    <lineage>
        <taxon>Eukaryota</taxon>
        <taxon>Fungi</taxon>
        <taxon>Dikarya</taxon>
        <taxon>Ascomycota</taxon>
        <taxon>Pezizomycotina</taxon>
        <taxon>Sordariomycetes</taxon>
        <taxon>Hypocreomycetidae</taxon>
        <taxon>Hypocreales</taxon>
        <taxon>Nectriaceae</taxon>
        <taxon>Fusarium</taxon>
        <taxon>Fusarium solani species complex</taxon>
        <taxon>Fusarium vanettenii</taxon>
    </lineage>
</organism>
<dbReference type="STRING" id="660122.C7ZJQ1"/>
<evidence type="ECO:0000313" key="2">
    <source>
        <dbReference type="Proteomes" id="UP000005206"/>
    </source>
</evidence>
<evidence type="ECO:0008006" key="3">
    <source>
        <dbReference type="Google" id="ProtNLM"/>
    </source>
</evidence>
<sequence>MSLCFSLHRLACDHAQLWNLGGGDTEHGGSHSTLGRPISDEDRKGFWELVKLDLVFRLLPSQPLAIKSFQFIDCSNSSYIGLEVLAKTGEMCEKIEEIYSERDMNTHQDERLLSAHEQFRKSWMTSEVALLAPISMVCMLRYATALVRKADKPEDVDIEMVKKPLVLKACRRMLKTSNVLLEKHAGMGTVSTLLNFLRVDLPYTYLTRHLLQISAHLRPEEDKALLDTIAQKLATLALDIVVLKPLARATYRLKLNLGC</sequence>
<reference evidence="1 2" key="1">
    <citation type="journal article" date="2009" name="PLoS Genet.">
        <title>The genome of Nectria haematococca: contribution of supernumerary chromosomes to gene expansion.</title>
        <authorList>
            <person name="Coleman J.J."/>
            <person name="Rounsley S.D."/>
            <person name="Rodriguez-Carres M."/>
            <person name="Kuo A."/>
            <person name="Wasmann C.C."/>
            <person name="Grimwood J."/>
            <person name="Schmutz J."/>
            <person name="Taga M."/>
            <person name="White G.J."/>
            <person name="Zhou S."/>
            <person name="Schwartz D.C."/>
            <person name="Freitag M."/>
            <person name="Ma L.J."/>
            <person name="Danchin E.G."/>
            <person name="Henrissat B."/>
            <person name="Coutinho P.M."/>
            <person name="Nelson D.R."/>
            <person name="Straney D."/>
            <person name="Napoli C.A."/>
            <person name="Barker B.M."/>
            <person name="Gribskov M."/>
            <person name="Rep M."/>
            <person name="Kroken S."/>
            <person name="Molnar I."/>
            <person name="Rensing C."/>
            <person name="Kennell J.C."/>
            <person name="Zamora J."/>
            <person name="Farman M.L."/>
            <person name="Selker E.U."/>
            <person name="Salamov A."/>
            <person name="Shapiro H."/>
            <person name="Pangilinan J."/>
            <person name="Lindquist E."/>
            <person name="Lamers C."/>
            <person name="Grigoriev I.V."/>
            <person name="Geiser D.M."/>
            <person name="Covert S.F."/>
            <person name="Temporini E."/>
            <person name="Vanetten H.D."/>
        </authorList>
    </citation>
    <scope>NUCLEOTIDE SEQUENCE [LARGE SCALE GENOMIC DNA]</scope>
    <source>
        <strain evidence="2">ATCC MYA-4622 / CBS 123669 / FGSC 9596 / NRRL 45880 / 77-13-4</strain>
    </source>
</reference>
<gene>
    <name evidence="1" type="ORF">NECHADRAFT_82193</name>
</gene>
<dbReference type="RefSeq" id="XP_003041492.1">
    <property type="nucleotide sequence ID" value="XM_003041446.1"/>
</dbReference>
<dbReference type="VEuPathDB" id="FungiDB:NECHADRAFT_82193"/>
<dbReference type="InParanoid" id="C7ZJQ1"/>
<proteinExistence type="predicted"/>
<accession>C7ZJQ1</accession>
<dbReference type="GeneID" id="9676327"/>
<protein>
    <recommendedName>
        <fullName evidence="3">Transcription factor domain-containing protein</fullName>
    </recommendedName>
</protein>
<name>C7ZJQ1_FUSV7</name>
<dbReference type="AlphaFoldDB" id="C7ZJQ1"/>
<dbReference type="HOGENOM" id="CLU_1073972_0_0_1"/>
<dbReference type="Proteomes" id="UP000005206">
    <property type="component" value="Chromosome 7"/>
</dbReference>